<organism evidence="2 3">
    <name type="scientific">Parastrongyloides trichosuri</name>
    <name type="common">Possum-specific nematode worm</name>
    <dbReference type="NCBI Taxonomy" id="131310"/>
    <lineage>
        <taxon>Eukaryota</taxon>
        <taxon>Metazoa</taxon>
        <taxon>Ecdysozoa</taxon>
        <taxon>Nematoda</taxon>
        <taxon>Chromadorea</taxon>
        <taxon>Rhabditida</taxon>
        <taxon>Tylenchina</taxon>
        <taxon>Panagrolaimomorpha</taxon>
        <taxon>Strongyloidoidea</taxon>
        <taxon>Strongyloididae</taxon>
        <taxon>Parastrongyloides</taxon>
    </lineage>
</organism>
<protein>
    <submittedName>
        <fullName evidence="3">Guanylate cyclase domain-containing protein</fullName>
    </submittedName>
</protein>
<feature type="compositionally biased region" description="Basic and acidic residues" evidence="1">
    <location>
        <begin position="1"/>
        <end position="17"/>
    </location>
</feature>
<evidence type="ECO:0000313" key="3">
    <source>
        <dbReference type="WBParaSite" id="PTRK_0001710200.1"/>
    </source>
</evidence>
<evidence type="ECO:0000256" key="1">
    <source>
        <dbReference type="SAM" id="MobiDB-lite"/>
    </source>
</evidence>
<dbReference type="WBParaSite" id="PTRK_0001710200.1">
    <property type="protein sequence ID" value="PTRK_0001710200.1"/>
    <property type="gene ID" value="PTRK_0001710200"/>
</dbReference>
<feature type="region of interest" description="Disordered" evidence="1">
    <location>
        <begin position="1"/>
        <end position="61"/>
    </location>
</feature>
<evidence type="ECO:0000313" key="2">
    <source>
        <dbReference type="Proteomes" id="UP000038045"/>
    </source>
</evidence>
<reference evidence="3" key="1">
    <citation type="submission" date="2017-02" db="UniProtKB">
        <authorList>
            <consortium name="WormBaseParasite"/>
        </authorList>
    </citation>
    <scope>IDENTIFICATION</scope>
</reference>
<accession>A0A0N5A5T6</accession>
<dbReference type="AlphaFoldDB" id="A0A0N5A5T6"/>
<name>A0A0N5A5T6_PARTI</name>
<keyword evidence="2" id="KW-1185">Reference proteome</keyword>
<proteinExistence type="predicted"/>
<dbReference type="Proteomes" id="UP000038045">
    <property type="component" value="Unplaced"/>
</dbReference>
<sequence>LYARRTARDRDLSRLDEPGTPTHVGWAGQTGCRAGRPSNGKASTRGYVHRQPVGPLHRGQVRAPPSIEEKMANILVERVVNRAGIAWVRTHATDTELFALCSRELHPEIKGVEEGLGQVTCPDCVAIVRRCHKVEQSDLAPEYENELLAKKWDRNNGMNEGRYLLYLDILGFTDLVETKPTKEIYDVIDSALNAFGRWEELNGQFKTIYFSDTFLFYQDPKGYGDWAFLDVYAIGSMVLSALLAAGIAARGSISFGEFEVELDSSGRHQVYFGKALIEAYKAELQEKWIGITVLPSAWKPYEAANPGVIDAFARENVWRRRADGVLLLNPFIKLRGWYGLALMGEVEKPYSKWNAPEFPNDILALKFIREKAESFAAIQDFTSSVAIKYHTTLQFLKDVLGDGCYAWGHEASLAGNF</sequence>